<protein>
    <recommendedName>
        <fullName evidence="2">Peptidase M10 metallopeptidase domain-containing protein</fullName>
    </recommendedName>
</protein>
<dbReference type="Pfam" id="PF06262">
    <property type="entry name" value="Zincin_1"/>
    <property type="match status" value="1"/>
</dbReference>
<evidence type="ECO:0000313" key="1">
    <source>
        <dbReference type="EMBL" id="CAA9305859.1"/>
    </source>
</evidence>
<name>A0A6J4KKE1_9CHLR</name>
<dbReference type="InterPro" id="IPR010428">
    <property type="entry name" value="Zincin_1"/>
</dbReference>
<dbReference type="CDD" id="cd12952">
    <property type="entry name" value="MMP_ACEL2062"/>
    <property type="match status" value="1"/>
</dbReference>
<proteinExistence type="predicted"/>
<accession>A0A6J4KKE1</accession>
<dbReference type="Gene3D" id="3.30.2010.20">
    <property type="match status" value="1"/>
</dbReference>
<dbReference type="InterPro" id="IPR038555">
    <property type="entry name" value="Zincin_1_sf"/>
</dbReference>
<dbReference type="AlphaFoldDB" id="A0A6J4KKE1"/>
<gene>
    <name evidence="1" type="ORF">AVDCRST_MAG77-6078</name>
</gene>
<organism evidence="1">
    <name type="scientific">uncultured Chloroflexota bacterium</name>
    <dbReference type="NCBI Taxonomy" id="166587"/>
    <lineage>
        <taxon>Bacteria</taxon>
        <taxon>Bacillati</taxon>
        <taxon>Chloroflexota</taxon>
        <taxon>environmental samples</taxon>
    </lineage>
</organism>
<dbReference type="EMBL" id="CADCTC010000316">
    <property type="protein sequence ID" value="CAA9305859.1"/>
    <property type="molecule type" value="Genomic_DNA"/>
</dbReference>
<sequence>MRRYVSRALTALPPQFRSRADNVMIAVENRPKPSDYGFRRSRGAHSAIAQRRREPLLGVYRGVPLAERAGYQLVTPDQIAVFRKPLLRFARSRRRLYDEIELTVLHEFGHFLGLPEHKVGHL</sequence>
<reference evidence="1" key="1">
    <citation type="submission" date="2020-02" db="EMBL/GenBank/DDBJ databases">
        <authorList>
            <person name="Meier V. D."/>
        </authorList>
    </citation>
    <scope>NUCLEOTIDE SEQUENCE</scope>
    <source>
        <strain evidence="1">AVDCRST_MAG77</strain>
    </source>
</reference>
<evidence type="ECO:0008006" key="2">
    <source>
        <dbReference type="Google" id="ProtNLM"/>
    </source>
</evidence>
<dbReference type="SUPFAM" id="SSF55486">
    <property type="entry name" value="Metalloproteases ('zincins'), catalytic domain"/>
    <property type="match status" value="1"/>
</dbReference>